<dbReference type="InterPro" id="IPR030678">
    <property type="entry name" value="Peptide/Ni-bd"/>
</dbReference>
<evidence type="ECO:0000313" key="7">
    <source>
        <dbReference type="Proteomes" id="UP001198862"/>
    </source>
</evidence>
<dbReference type="PROSITE" id="PS01040">
    <property type="entry name" value="SBP_BACTERIAL_5"/>
    <property type="match status" value="1"/>
</dbReference>
<dbReference type="InterPro" id="IPR023765">
    <property type="entry name" value="SBP_5_CS"/>
</dbReference>
<dbReference type="Gene3D" id="3.40.190.10">
    <property type="entry name" value="Periplasmic binding protein-like II"/>
    <property type="match status" value="1"/>
</dbReference>
<dbReference type="PANTHER" id="PTHR30290">
    <property type="entry name" value="PERIPLASMIC BINDING COMPONENT OF ABC TRANSPORTER"/>
    <property type="match status" value="1"/>
</dbReference>
<dbReference type="EMBL" id="JAJISD010000003">
    <property type="protein sequence ID" value="MCC8429340.1"/>
    <property type="molecule type" value="Genomic_DNA"/>
</dbReference>
<reference evidence="6 7" key="1">
    <citation type="submission" date="2021-11" db="EMBL/GenBank/DDBJ databases">
        <authorList>
            <person name="Lee D.-H."/>
            <person name="Kim S.-B."/>
        </authorList>
    </citation>
    <scope>NUCLEOTIDE SEQUENCE [LARGE SCALE GENOMIC DNA]</scope>
    <source>
        <strain evidence="6 7">KCTC 52223</strain>
    </source>
</reference>
<protein>
    <submittedName>
        <fullName evidence="6">ABC transporter substrate-binding protein</fullName>
    </submittedName>
</protein>
<gene>
    <name evidence="6" type="ORF">LJ725_10190</name>
</gene>
<dbReference type="SUPFAM" id="SSF53850">
    <property type="entry name" value="Periplasmic binding protein-like II"/>
    <property type="match status" value="1"/>
</dbReference>
<sequence length="534" mass="58532">MTINVSRRVFGAGVLAVGVAGASRGAFAQGTPRRGGTLVATWGGGEPQACYVPAGGGSSPTFSSSKLFERLAKRNMDGSFEGVLAESWKPSADFKSYTVKVRKGVKFHDGKDMTVDDVVYSVSEIWKKYAVASALTDFAGIESPDADTVVFKYNNPTPEFFFASTLCSPVAYIVPKHVYAGSDPVTNPANNAPIATGPWKFKEWVRGSHFEYVKNENYWKKDEPYLDRLIIRYVRDPAGRAAAMEAGDIHIGVFNPVAPPDIKRLTGTGKFVATPKGYEEAVWSTTLECNMRNPIFAKREVRQAIFNAINRDFIAKTVYYGYARPGTSPIYSPNKEFFTADTFKTPFDPKKAAALLDAAGFPKKADGKRFTLNLLSAGWFPENGKVGAYVKQVLEDVGIGINLTVPDRPTSIKRIYTDYDFDLAISNQANPSEPVPSTTQYFTTDGILKGVPFRNASGYSNPDVDKLVDRIKVETDPAKRKALVVDFQKVITQEAPLLPLVELESITLASTKVQNHSNDPNFLAASWGDLWLAS</sequence>
<keyword evidence="7" id="KW-1185">Reference proteome</keyword>
<dbReference type="InterPro" id="IPR039424">
    <property type="entry name" value="SBP_5"/>
</dbReference>
<dbReference type="Pfam" id="PF00496">
    <property type="entry name" value="SBP_bac_5"/>
    <property type="match status" value="1"/>
</dbReference>
<dbReference type="Gene3D" id="3.10.105.10">
    <property type="entry name" value="Dipeptide-binding Protein, Domain 3"/>
    <property type="match status" value="1"/>
</dbReference>
<evidence type="ECO:0000256" key="1">
    <source>
        <dbReference type="ARBA" id="ARBA00004418"/>
    </source>
</evidence>
<evidence type="ECO:0000259" key="5">
    <source>
        <dbReference type="Pfam" id="PF00496"/>
    </source>
</evidence>
<name>A0ABS8KTD4_9HYPH</name>
<dbReference type="InterPro" id="IPR000914">
    <property type="entry name" value="SBP_5_dom"/>
</dbReference>
<proteinExistence type="inferred from homology"/>
<evidence type="ECO:0000256" key="2">
    <source>
        <dbReference type="ARBA" id="ARBA00005695"/>
    </source>
</evidence>
<comment type="similarity">
    <text evidence="2">Belongs to the bacterial solute-binding protein 5 family.</text>
</comment>
<dbReference type="CDD" id="cd08517">
    <property type="entry name" value="PBP2_NikA_DppA_OppA_like_13"/>
    <property type="match status" value="1"/>
</dbReference>
<evidence type="ECO:0000313" key="6">
    <source>
        <dbReference type="EMBL" id="MCC8429340.1"/>
    </source>
</evidence>
<evidence type="ECO:0000256" key="4">
    <source>
        <dbReference type="ARBA" id="ARBA00022729"/>
    </source>
</evidence>
<feature type="domain" description="Solute-binding protein family 5" evidence="5">
    <location>
        <begin position="81"/>
        <end position="444"/>
    </location>
</feature>
<dbReference type="PIRSF" id="PIRSF002741">
    <property type="entry name" value="MppA"/>
    <property type="match status" value="1"/>
</dbReference>
<dbReference type="RefSeq" id="WP_230550546.1">
    <property type="nucleotide sequence ID" value="NZ_JAJISD010000003.1"/>
</dbReference>
<dbReference type="PANTHER" id="PTHR30290:SF9">
    <property type="entry name" value="OLIGOPEPTIDE-BINDING PROTEIN APPA"/>
    <property type="match status" value="1"/>
</dbReference>
<accession>A0ABS8KTD4</accession>
<keyword evidence="3" id="KW-0813">Transport</keyword>
<comment type="subcellular location">
    <subcellularLocation>
        <location evidence="1">Periplasm</location>
    </subcellularLocation>
</comment>
<dbReference type="Proteomes" id="UP001198862">
    <property type="component" value="Unassembled WGS sequence"/>
</dbReference>
<keyword evidence="4" id="KW-0732">Signal</keyword>
<organism evidence="6 7">
    <name type="scientific">Reyranella aquatilis</name>
    <dbReference type="NCBI Taxonomy" id="2035356"/>
    <lineage>
        <taxon>Bacteria</taxon>
        <taxon>Pseudomonadati</taxon>
        <taxon>Pseudomonadota</taxon>
        <taxon>Alphaproteobacteria</taxon>
        <taxon>Hyphomicrobiales</taxon>
        <taxon>Reyranellaceae</taxon>
        <taxon>Reyranella</taxon>
    </lineage>
</organism>
<evidence type="ECO:0000256" key="3">
    <source>
        <dbReference type="ARBA" id="ARBA00022448"/>
    </source>
</evidence>
<comment type="caution">
    <text evidence="6">The sequence shown here is derived from an EMBL/GenBank/DDBJ whole genome shotgun (WGS) entry which is preliminary data.</text>
</comment>